<proteinExistence type="predicted"/>
<dbReference type="AlphaFoldDB" id="A0A517MDY3"/>
<organism evidence="1 2">
    <name type="scientific">Roseimaritima multifibrata</name>
    <dbReference type="NCBI Taxonomy" id="1930274"/>
    <lineage>
        <taxon>Bacteria</taxon>
        <taxon>Pseudomonadati</taxon>
        <taxon>Planctomycetota</taxon>
        <taxon>Planctomycetia</taxon>
        <taxon>Pirellulales</taxon>
        <taxon>Pirellulaceae</taxon>
        <taxon>Roseimaritima</taxon>
    </lineage>
</organism>
<keyword evidence="2" id="KW-1185">Reference proteome</keyword>
<gene>
    <name evidence="1" type="ORF">FF011L_18490</name>
</gene>
<sequence>MWLLCFAADVRTLKLLIDLLPGDLLLCIRAALTRAALNRAALTRHALPLEKQIFCRRRGGMNVPNFAML</sequence>
<dbReference type="Proteomes" id="UP000320672">
    <property type="component" value="Chromosome"/>
</dbReference>
<name>A0A517MDY3_9BACT</name>
<evidence type="ECO:0000313" key="1">
    <source>
        <dbReference type="EMBL" id="QDS93094.1"/>
    </source>
</evidence>
<protein>
    <submittedName>
        <fullName evidence="1">Uncharacterized protein</fullName>
    </submittedName>
</protein>
<dbReference type="KEGG" id="rml:FF011L_18490"/>
<evidence type="ECO:0000313" key="2">
    <source>
        <dbReference type="Proteomes" id="UP000320672"/>
    </source>
</evidence>
<accession>A0A517MDY3</accession>
<dbReference type="EMBL" id="CP036262">
    <property type="protein sequence ID" value="QDS93094.1"/>
    <property type="molecule type" value="Genomic_DNA"/>
</dbReference>
<reference evidence="1 2" key="1">
    <citation type="submission" date="2019-02" db="EMBL/GenBank/DDBJ databases">
        <title>Deep-cultivation of Planctomycetes and their phenomic and genomic characterization uncovers novel biology.</title>
        <authorList>
            <person name="Wiegand S."/>
            <person name="Jogler M."/>
            <person name="Boedeker C."/>
            <person name="Pinto D."/>
            <person name="Vollmers J."/>
            <person name="Rivas-Marin E."/>
            <person name="Kohn T."/>
            <person name="Peeters S.H."/>
            <person name="Heuer A."/>
            <person name="Rast P."/>
            <person name="Oberbeckmann S."/>
            <person name="Bunk B."/>
            <person name="Jeske O."/>
            <person name="Meyerdierks A."/>
            <person name="Storesund J.E."/>
            <person name="Kallscheuer N."/>
            <person name="Luecker S."/>
            <person name="Lage O.M."/>
            <person name="Pohl T."/>
            <person name="Merkel B.J."/>
            <person name="Hornburger P."/>
            <person name="Mueller R.-W."/>
            <person name="Bruemmer F."/>
            <person name="Labrenz M."/>
            <person name="Spormann A.M."/>
            <person name="Op den Camp H."/>
            <person name="Overmann J."/>
            <person name="Amann R."/>
            <person name="Jetten M.S.M."/>
            <person name="Mascher T."/>
            <person name="Medema M.H."/>
            <person name="Devos D.P."/>
            <person name="Kaster A.-K."/>
            <person name="Ovreas L."/>
            <person name="Rohde M."/>
            <person name="Galperin M.Y."/>
            <person name="Jogler C."/>
        </authorList>
    </citation>
    <scope>NUCLEOTIDE SEQUENCE [LARGE SCALE GENOMIC DNA]</scope>
    <source>
        <strain evidence="1 2">FF011L</strain>
    </source>
</reference>